<comment type="caution">
    <text evidence="1">The sequence shown here is derived from an EMBL/GenBank/DDBJ whole genome shotgun (WGS) entry which is preliminary data.</text>
</comment>
<dbReference type="AlphaFoldDB" id="A0AA90SSZ4"/>
<sequence length="195" mass="22932">MKRILFTLCVLFSSIATGDTFFRFNHSAMKDTAHLSISVNNKYNVDVSECIIPGYLITMAFICIDASQMHFVHSLLLIFRNYYHTFSIKYGFKEEYSSSGQILMDTYKALPSKTEQVKYIEYPCSKAHPFVATRCIFQQTYDDYNQYGKKEFIRVKCSYLAPPYNRNSCSIVRDSEKVMFLADHYNFLWYMLEVR</sequence>
<accession>A0AA90SSZ4</accession>
<reference evidence="1 2" key="1">
    <citation type="journal article" date="2023" name="bioRxiv">
        <title>An intranuclear bacterial parasite of deep-sea mussels expresses apoptosis inhibitors acquired from its host.</title>
        <authorList>
            <person name="Gonzalez Porras M.A."/>
            <person name="Assie A."/>
            <person name="Tietjen M."/>
            <person name="Violette M."/>
            <person name="Kleiner M."/>
            <person name="Gruber-Vodicka H."/>
            <person name="Dubilier N."/>
            <person name="Leisch N."/>
        </authorList>
    </citation>
    <scope>NUCLEOTIDE SEQUENCE [LARGE SCALE GENOMIC DNA]</scope>
    <source>
        <strain evidence="1">IAP13</strain>
    </source>
</reference>
<dbReference type="Proteomes" id="UP001178148">
    <property type="component" value="Unassembled WGS sequence"/>
</dbReference>
<gene>
    <name evidence="1" type="ORF">QS748_07195</name>
</gene>
<dbReference type="EMBL" id="JASXSV010000008">
    <property type="protein sequence ID" value="MDP0588974.1"/>
    <property type="molecule type" value="Genomic_DNA"/>
</dbReference>
<evidence type="ECO:0000313" key="1">
    <source>
        <dbReference type="EMBL" id="MDP0588974.1"/>
    </source>
</evidence>
<evidence type="ECO:0000313" key="2">
    <source>
        <dbReference type="Proteomes" id="UP001178148"/>
    </source>
</evidence>
<proteinExistence type="predicted"/>
<protein>
    <submittedName>
        <fullName evidence="1">Uncharacterized protein</fullName>
    </submittedName>
</protein>
<name>A0AA90SSZ4_9GAMM</name>
<organism evidence="1 2">
    <name type="scientific">Candidatus Endonucleibacter bathymodioli</name>
    <dbReference type="NCBI Taxonomy" id="539814"/>
    <lineage>
        <taxon>Bacteria</taxon>
        <taxon>Pseudomonadati</taxon>
        <taxon>Pseudomonadota</taxon>
        <taxon>Gammaproteobacteria</taxon>
        <taxon>Oceanospirillales</taxon>
        <taxon>Endozoicomonadaceae</taxon>
        <taxon>Candidatus Endonucleibacter</taxon>
    </lineage>
</organism>
<keyword evidence="2" id="KW-1185">Reference proteome</keyword>